<evidence type="ECO:0000313" key="3">
    <source>
        <dbReference type="Proteomes" id="UP000192266"/>
    </source>
</evidence>
<sequence length="154" mass="17356">MWRPETAIRYTFQPNQPILRSPLTAADPYWQPLSPRPDGTRFSPNFPAYISGHATFGAAHAAIMRNYFKTDNISFELTTEDPHGIRDHNGIRKTRRFTSFSGAALENARSRVYLGVHFQWDGDNGYLSGTQLADYLFKNWLTKVAAPAPVPTPA</sequence>
<dbReference type="Proteomes" id="UP000192266">
    <property type="component" value="Unassembled WGS sequence"/>
</dbReference>
<dbReference type="AlphaFoldDB" id="A0A1W1W4H3"/>
<gene>
    <name evidence="2" type="ORF">SAMN00120144_1282</name>
</gene>
<dbReference type="InterPro" id="IPR036938">
    <property type="entry name" value="PAP2/HPO_sf"/>
</dbReference>
<dbReference type="EMBL" id="FWWW01000104">
    <property type="protein sequence ID" value="SMC00528.1"/>
    <property type="molecule type" value="Genomic_DNA"/>
</dbReference>
<protein>
    <submittedName>
        <fullName evidence="2">Phosphoesterase PA-phosphatase related</fullName>
    </submittedName>
</protein>
<dbReference type="STRING" id="645990.SAMN00120144_1282"/>
<reference evidence="2 3" key="1">
    <citation type="submission" date="2017-04" db="EMBL/GenBank/DDBJ databases">
        <authorList>
            <person name="Afonso C.L."/>
            <person name="Miller P.J."/>
            <person name="Scott M.A."/>
            <person name="Spackman E."/>
            <person name="Goraichik I."/>
            <person name="Dimitrov K.M."/>
            <person name="Suarez D.L."/>
            <person name="Swayne D.E."/>
        </authorList>
    </citation>
    <scope>NUCLEOTIDE SEQUENCE [LARGE SCALE GENOMIC DNA]</scope>
    <source>
        <strain evidence="2 3">DSM 11622</strain>
    </source>
</reference>
<dbReference type="CDD" id="cd03398">
    <property type="entry name" value="PAP2_haloperoxidase"/>
    <property type="match status" value="1"/>
</dbReference>
<dbReference type="InterPro" id="IPR052559">
    <property type="entry name" value="V-haloperoxidase"/>
</dbReference>
<keyword evidence="3" id="KW-1185">Reference proteome</keyword>
<dbReference type="RefSeq" id="WP_200813985.1">
    <property type="nucleotide sequence ID" value="NZ_FWWW01000104.1"/>
</dbReference>
<evidence type="ECO:0000313" key="2">
    <source>
        <dbReference type="EMBL" id="SMC00528.1"/>
    </source>
</evidence>
<dbReference type="InterPro" id="IPR000326">
    <property type="entry name" value="PAP2/HPO"/>
</dbReference>
<name>A0A1W1W4H3_9BACT</name>
<accession>A0A1W1W4H3</accession>
<evidence type="ECO:0000259" key="1">
    <source>
        <dbReference type="Pfam" id="PF01569"/>
    </source>
</evidence>
<dbReference type="SUPFAM" id="SSF48317">
    <property type="entry name" value="Acid phosphatase/Vanadium-dependent haloperoxidase"/>
    <property type="match status" value="1"/>
</dbReference>
<organism evidence="2 3">
    <name type="scientific">Hymenobacter roseosalivarius DSM 11622</name>
    <dbReference type="NCBI Taxonomy" id="645990"/>
    <lineage>
        <taxon>Bacteria</taxon>
        <taxon>Pseudomonadati</taxon>
        <taxon>Bacteroidota</taxon>
        <taxon>Cytophagia</taxon>
        <taxon>Cytophagales</taxon>
        <taxon>Hymenobacteraceae</taxon>
        <taxon>Hymenobacter</taxon>
    </lineage>
</organism>
<dbReference type="PANTHER" id="PTHR34599:SF1">
    <property type="entry name" value="PHOSPHATIDIC ACID PHOSPHATASE TYPE 2_HALOPEROXIDASE DOMAIN-CONTAINING PROTEIN"/>
    <property type="match status" value="1"/>
</dbReference>
<dbReference type="Pfam" id="PF01569">
    <property type="entry name" value="PAP2"/>
    <property type="match status" value="1"/>
</dbReference>
<proteinExistence type="predicted"/>
<dbReference type="Gene3D" id="1.10.606.20">
    <property type="match status" value="1"/>
</dbReference>
<dbReference type="PANTHER" id="PTHR34599">
    <property type="entry name" value="PEROXIDASE-RELATED"/>
    <property type="match status" value="1"/>
</dbReference>
<feature type="domain" description="Phosphatidic acid phosphatase type 2/haloperoxidase" evidence="1">
    <location>
        <begin position="32"/>
        <end position="126"/>
    </location>
</feature>